<gene>
    <name evidence="9" type="primary">flgH</name>
    <name evidence="11" type="ORF">J2X19_004266</name>
</gene>
<evidence type="ECO:0000256" key="3">
    <source>
        <dbReference type="ARBA" id="ARBA00006929"/>
    </source>
</evidence>
<proteinExistence type="inferred from homology"/>
<sequence>MYTASLTAALRWCAAVAAIGLLCTGCETLQPAPKVDFVESTLPRALPPTAAATTARPTGSLFTSSAYRPVFEDRRPRLVGDSLTIQIVENVSASQKSSSTVNRSAENEAGITALPFLKTPLLNKLSVGASSSSDFSGKGGTESANTFSGAITVTVVEVLANGHLVVAGEKQIGVNQNVDVLRFSGTVDPRAVQPGSIVSSTQVANARIESKGRGAQGEAQTIGWLSRFFLTVLPF</sequence>
<dbReference type="InterPro" id="IPR000527">
    <property type="entry name" value="Flag_Lring"/>
</dbReference>
<protein>
    <recommendedName>
        <fullName evidence="9">Flagellar L-ring protein</fullName>
    </recommendedName>
    <alternativeName>
        <fullName evidence="9">Basal body L-ring protein</fullName>
    </alternativeName>
</protein>
<dbReference type="HAMAP" id="MF_00415">
    <property type="entry name" value="FlgH"/>
    <property type="match status" value="1"/>
</dbReference>
<reference evidence="11 12" key="1">
    <citation type="submission" date="2023-07" db="EMBL/GenBank/DDBJ databases">
        <title>Sorghum-associated microbial communities from plants grown in Nebraska, USA.</title>
        <authorList>
            <person name="Schachtman D."/>
        </authorList>
    </citation>
    <scope>NUCLEOTIDE SEQUENCE [LARGE SCALE GENOMIC DNA]</scope>
    <source>
        <strain evidence="11 12">BE313</strain>
    </source>
</reference>
<dbReference type="Proteomes" id="UP001180487">
    <property type="component" value="Unassembled WGS sequence"/>
</dbReference>
<keyword evidence="11" id="KW-0282">Flagellum</keyword>
<organism evidence="11 12">
    <name type="scientific">Rhodoferax ferrireducens</name>
    <dbReference type="NCBI Taxonomy" id="192843"/>
    <lineage>
        <taxon>Bacteria</taxon>
        <taxon>Pseudomonadati</taxon>
        <taxon>Pseudomonadota</taxon>
        <taxon>Betaproteobacteria</taxon>
        <taxon>Burkholderiales</taxon>
        <taxon>Comamonadaceae</taxon>
        <taxon>Rhodoferax</taxon>
    </lineage>
</organism>
<comment type="subcellular location">
    <subcellularLocation>
        <location evidence="9">Cell outer membrane</location>
    </subcellularLocation>
    <subcellularLocation>
        <location evidence="9">Bacterial flagellum basal body</location>
    </subcellularLocation>
    <subcellularLocation>
        <location evidence="2">Membrane</location>
    </subcellularLocation>
</comment>
<dbReference type="PANTHER" id="PTHR34933">
    <property type="entry name" value="FLAGELLAR L-RING PROTEIN"/>
    <property type="match status" value="1"/>
</dbReference>
<evidence type="ECO:0000313" key="11">
    <source>
        <dbReference type="EMBL" id="MDR7379570.1"/>
    </source>
</evidence>
<evidence type="ECO:0000256" key="7">
    <source>
        <dbReference type="ARBA" id="ARBA00023143"/>
    </source>
</evidence>
<keyword evidence="12" id="KW-1185">Reference proteome</keyword>
<evidence type="ECO:0000256" key="6">
    <source>
        <dbReference type="ARBA" id="ARBA00023136"/>
    </source>
</evidence>
<comment type="subunit">
    <text evidence="4 9">The basal body constitutes a major portion of the flagellar organelle and consists of four rings (L,P,S, and M) mounted on a central rod.</text>
</comment>
<evidence type="ECO:0000256" key="4">
    <source>
        <dbReference type="ARBA" id="ARBA00011439"/>
    </source>
</evidence>
<evidence type="ECO:0000256" key="2">
    <source>
        <dbReference type="ARBA" id="ARBA00004370"/>
    </source>
</evidence>
<evidence type="ECO:0000256" key="5">
    <source>
        <dbReference type="ARBA" id="ARBA00022729"/>
    </source>
</evidence>
<evidence type="ECO:0000256" key="1">
    <source>
        <dbReference type="ARBA" id="ARBA00002591"/>
    </source>
</evidence>
<evidence type="ECO:0000256" key="8">
    <source>
        <dbReference type="ARBA" id="ARBA00023237"/>
    </source>
</evidence>
<dbReference type="PANTHER" id="PTHR34933:SF3">
    <property type="entry name" value="FLAGELLAR L-RING PROTEIN"/>
    <property type="match status" value="1"/>
</dbReference>
<keyword evidence="8 9" id="KW-0998">Cell outer membrane</keyword>
<keyword evidence="11" id="KW-0969">Cilium</keyword>
<comment type="similarity">
    <text evidence="3 9">Belongs to the FlgH family.</text>
</comment>
<keyword evidence="6 9" id="KW-0472">Membrane</keyword>
<feature type="chain" id="PRO_5045607059" description="Flagellar L-ring protein" evidence="10">
    <location>
        <begin position="18"/>
        <end position="235"/>
    </location>
</feature>
<keyword evidence="5 10" id="KW-0732">Signal</keyword>
<comment type="function">
    <text evidence="1 9">Assembles around the rod to form the L-ring and probably protects the motor/basal body from shearing forces during rotation.</text>
</comment>
<dbReference type="Pfam" id="PF02107">
    <property type="entry name" value="FlgH"/>
    <property type="match status" value="1"/>
</dbReference>
<evidence type="ECO:0000256" key="9">
    <source>
        <dbReference type="HAMAP-Rule" id="MF_00415"/>
    </source>
</evidence>
<dbReference type="PRINTS" id="PR01008">
    <property type="entry name" value="FLGLRINGFLGH"/>
</dbReference>
<dbReference type="EMBL" id="JAVDXT010000005">
    <property type="protein sequence ID" value="MDR7379570.1"/>
    <property type="molecule type" value="Genomic_DNA"/>
</dbReference>
<accession>A0ABU2CE05</accession>
<keyword evidence="11" id="KW-0966">Cell projection</keyword>
<comment type="caution">
    <text evidence="11">The sequence shown here is derived from an EMBL/GenBank/DDBJ whole genome shotgun (WGS) entry which is preliminary data.</text>
</comment>
<evidence type="ECO:0000313" key="12">
    <source>
        <dbReference type="Proteomes" id="UP001180487"/>
    </source>
</evidence>
<feature type="signal peptide" evidence="10">
    <location>
        <begin position="1"/>
        <end position="17"/>
    </location>
</feature>
<name>A0ABU2CE05_9BURK</name>
<keyword evidence="7 9" id="KW-0975">Bacterial flagellum</keyword>
<evidence type="ECO:0000256" key="10">
    <source>
        <dbReference type="SAM" id="SignalP"/>
    </source>
</evidence>
<dbReference type="RefSeq" id="WP_116606927.1">
    <property type="nucleotide sequence ID" value="NZ_JAVDXT010000005.1"/>
</dbReference>